<dbReference type="Pfam" id="PF00069">
    <property type="entry name" value="Pkinase"/>
    <property type="match status" value="1"/>
</dbReference>
<evidence type="ECO:0000256" key="8">
    <source>
        <dbReference type="ARBA" id="ARBA00047811"/>
    </source>
</evidence>
<dbReference type="FunFam" id="3.30.200.20:FF:000579">
    <property type="entry name" value="cyclin-dependent kinase 20"/>
    <property type="match status" value="1"/>
</dbReference>
<dbReference type="GO" id="GO:0005634">
    <property type="term" value="C:nucleus"/>
    <property type="evidence" value="ECO:0007669"/>
    <property type="project" value="TreeGrafter"/>
</dbReference>
<dbReference type="Gene3D" id="3.30.200.20">
    <property type="entry name" value="Phosphorylase Kinase, domain 1"/>
    <property type="match status" value="1"/>
</dbReference>
<dbReference type="SMART" id="SM00220">
    <property type="entry name" value="S_TKc"/>
    <property type="match status" value="1"/>
</dbReference>
<dbReference type="GeneID" id="68096148"/>
<dbReference type="InterPro" id="IPR011009">
    <property type="entry name" value="Kinase-like_dom_sf"/>
</dbReference>
<dbReference type="PROSITE" id="PS50011">
    <property type="entry name" value="PROTEIN_KINASE_DOM"/>
    <property type="match status" value="1"/>
</dbReference>
<dbReference type="SUPFAM" id="SSF56112">
    <property type="entry name" value="Protein kinase-like (PK-like)"/>
    <property type="match status" value="1"/>
</dbReference>
<dbReference type="GO" id="GO:0005524">
    <property type="term" value="F:ATP binding"/>
    <property type="evidence" value="ECO:0007669"/>
    <property type="project" value="UniProtKB-UniRule"/>
</dbReference>
<evidence type="ECO:0000256" key="9">
    <source>
        <dbReference type="ARBA" id="ARBA00048367"/>
    </source>
</evidence>
<dbReference type="Proteomes" id="UP000816034">
    <property type="component" value="Unassembled WGS sequence"/>
</dbReference>
<dbReference type="RefSeq" id="XP_044555823.1">
    <property type="nucleotide sequence ID" value="XM_044693249.1"/>
</dbReference>
<comment type="similarity">
    <text evidence="1">Belongs to the protein kinase superfamily. CMGC Ser/Thr protein kinase family. CDC2/CDKX subfamily.</text>
</comment>
<evidence type="ECO:0000256" key="5">
    <source>
        <dbReference type="ARBA" id="ARBA00022741"/>
    </source>
</evidence>
<dbReference type="InterPro" id="IPR008271">
    <property type="entry name" value="Ser/Thr_kinase_AS"/>
</dbReference>
<evidence type="ECO:0000256" key="4">
    <source>
        <dbReference type="ARBA" id="ARBA00022679"/>
    </source>
</evidence>
<dbReference type="Gene3D" id="1.10.510.10">
    <property type="entry name" value="Transferase(Phosphotransferase) domain 1"/>
    <property type="match status" value="1"/>
</dbReference>
<comment type="catalytic activity">
    <reaction evidence="9">
        <text>L-seryl-[protein] + ATP = O-phospho-L-seryl-[protein] + ADP + H(+)</text>
        <dbReference type="Rhea" id="RHEA:17989"/>
        <dbReference type="Rhea" id="RHEA-COMP:9863"/>
        <dbReference type="Rhea" id="RHEA-COMP:11604"/>
        <dbReference type="ChEBI" id="CHEBI:15378"/>
        <dbReference type="ChEBI" id="CHEBI:29999"/>
        <dbReference type="ChEBI" id="CHEBI:30616"/>
        <dbReference type="ChEBI" id="CHEBI:83421"/>
        <dbReference type="ChEBI" id="CHEBI:456216"/>
        <dbReference type="EC" id="2.7.11.22"/>
    </reaction>
</comment>
<name>A0AA88H0D6_NAELO</name>
<dbReference type="PROSITE" id="PS00107">
    <property type="entry name" value="PROTEIN_KINASE_ATP"/>
    <property type="match status" value="1"/>
</dbReference>
<evidence type="ECO:0000256" key="7">
    <source>
        <dbReference type="ARBA" id="ARBA00022840"/>
    </source>
</evidence>
<keyword evidence="5 10" id="KW-0547">Nucleotide-binding</keyword>
<keyword evidence="7 10" id="KW-0067">ATP-binding</keyword>
<accession>A0AA88H0D6</accession>
<evidence type="ECO:0000259" key="12">
    <source>
        <dbReference type="PROSITE" id="PS50011"/>
    </source>
</evidence>
<sequence>MSLNSSINGHVNYLMENYTIIEKIGEGTFGVVLKAKRKADGKVVALKKIRIRKQEYEDFPKNVIREAKSLQHVNHNNVLRLYEVFVNGSSLVLSLEYMKTDLAKIIKSQKTPFQESHIKCIMLMLLKGLNNCHTNNIMHRDIKPANLLFNSLGELKLGDFGLATLYLGNDQSYSHQVATRWYRAPELLYGSRSYNYKVDIWAAGCVMAELYNLSPLFTGENDIDQLYKVLTLLGVPSETTWPGVSKLPDFGKITFSKVKVRALSELIPNAPEIAIDLMTHLLQFDASKRYSAQEALRHPYFFTSPLPADYSELNISGKC</sequence>
<evidence type="ECO:0000313" key="14">
    <source>
        <dbReference type="Proteomes" id="UP000816034"/>
    </source>
</evidence>
<keyword evidence="14" id="KW-1185">Reference proteome</keyword>
<evidence type="ECO:0000256" key="6">
    <source>
        <dbReference type="ARBA" id="ARBA00022777"/>
    </source>
</evidence>
<dbReference type="EMBL" id="PYSW02000001">
    <property type="protein sequence ID" value="KAG2393929.1"/>
    <property type="molecule type" value="Genomic_DNA"/>
</dbReference>
<dbReference type="InterPro" id="IPR017441">
    <property type="entry name" value="Protein_kinase_ATP_BS"/>
</dbReference>
<keyword evidence="3 11" id="KW-0723">Serine/threonine-protein kinase</keyword>
<dbReference type="EC" id="2.7.11.22" evidence="2"/>
<dbReference type="FunFam" id="1.10.510.10:FF:000624">
    <property type="entry name" value="Mitogen-activated protein kinase"/>
    <property type="match status" value="1"/>
</dbReference>
<reference evidence="13 14" key="1">
    <citation type="journal article" date="2018" name="BMC Genomics">
        <title>The genome of Naegleria lovaniensis, the basis for a comparative approach to unravel pathogenicity factors of the human pathogenic amoeba N. fowleri.</title>
        <authorList>
            <person name="Liechti N."/>
            <person name="Schurch N."/>
            <person name="Bruggmann R."/>
            <person name="Wittwer M."/>
        </authorList>
    </citation>
    <scope>NUCLEOTIDE SEQUENCE [LARGE SCALE GENOMIC DNA]</scope>
    <source>
        <strain evidence="13 14">ATCC 30569</strain>
    </source>
</reference>
<keyword evidence="6" id="KW-0418">Kinase</keyword>
<evidence type="ECO:0000256" key="1">
    <source>
        <dbReference type="ARBA" id="ARBA00006485"/>
    </source>
</evidence>
<dbReference type="AlphaFoldDB" id="A0AA88H0D6"/>
<dbReference type="InterPro" id="IPR050108">
    <property type="entry name" value="CDK"/>
</dbReference>
<dbReference type="PANTHER" id="PTHR24056:SF171">
    <property type="entry name" value="CYCLIN-DEPENDENT KINASE 20"/>
    <property type="match status" value="1"/>
</dbReference>
<evidence type="ECO:0000256" key="10">
    <source>
        <dbReference type="PROSITE-ProRule" id="PRU10141"/>
    </source>
</evidence>
<keyword evidence="4" id="KW-0808">Transferase</keyword>
<comment type="catalytic activity">
    <reaction evidence="8">
        <text>L-threonyl-[protein] + ATP = O-phospho-L-threonyl-[protein] + ADP + H(+)</text>
        <dbReference type="Rhea" id="RHEA:46608"/>
        <dbReference type="Rhea" id="RHEA-COMP:11060"/>
        <dbReference type="Rhea" id="RHEA-COMP:11605"/>
        <dbReference type="ChEBI" id="CHEBI:15378"/>
        <dbReference type="ChEBI" id="CHEBI:30013"/>
        <dbReference type="ChEBI" id="CHEBI:30616"/>
        <dbReference type="ChEBI" id="CHEBI:61977"/>
        <dbReference type="ChEBI" id="CHEBI:456216"/>
        <dbReference type="EC" id="2.7.11.22"/>
    </reaction>
</comment>
<organism evidence="13 14">
    <name type="scientific">Naegleria lovaniensis</name>
    <name type="common">Amoeba</name>
    <dbReference type="NCBI Taxonomy" id="51637"/>
    <lineage>
        <taxon>Eukaryota</taxon>
        <taxon>Discoba</taxon>
        <taxon>Heterolobosea</taxon>
        <taxon>Tetramitia</taxon>
        <taxon>Eutetramitia</taxon>
        <taxon>Vahlkampfiidae</taxon>
        <taxon>Naegleria</taxon>
    </lineage>
</organism>
<dbReference type="PANTHER" id="PTHR24056">
    <property type="entry name" value="CELL DIVISION PROTEIN KINASE"/>
    <property type="match status" value="1"/>
</dbReference>
<dbReference type="PROSITE" id="PS00108">
    <property type="entry name" value="PROTEIN_KINASE_ST"/>
    <property type="match status" value="1"/>
</dbReference>
<evidence type="ECO:0000256" key="2">
    <source>
        <dbReference type="ARBA" id="ARBA00012425"/>
    </source>
</evidence>
<feature type="binding site" evidence="10">
    <location>
        <position position="53"/>
    </location>
    <ligand>
        <name>ATP</name>
        <dbReference type="ChEBI" id="CHEBI:30616"/>
    </ligand>
</feature>
<dbReference type="InterPro" id="IPR000719">
    <property type="entry name" value="Prot_kinase_dom"/>
</dbReference>
<gene>
    <name evidence="13" type="ORF">C9374_003693</name>
</gene>
<protein>
    <recommendedName>
        <fullName evidence="2">cyclin-dependent kinase</fullName>
        <ecNumber evidence="2">2.7.11.22</ecNumber>
    </recommendedName>
</protein>
<evidence type="ECO:0000256" key="3">
    <source>
        <dbReference type="ARBA" id="ARBA00022527"/>
    </source>
</evidence>
<dbReference type="GO" id="GO:0004693">
    <property type="term" value="F:cyclin-dependent protein serine/threonine kinase activity"/>
    <property type="evidence" value="ECO:0007669"/>
    <property type="project" value="UniProtKB-EC"/>
</dbReference>
<feature type="domain" description="Protein kinase" evidence="12">
    <location>
        <begin position="18"/>
        <end position="301"/>
    </location>
</feature>
<proteinExistence type="inferred from homology"/>
<evidence type="ECO:0000313" key="13">
    <source>
        <dbReference type="EMBL" id="KAG2393929.1"/>
    </source>
</evidence>
<evidence type="ECO:0000256" key="11">
    <source>
        <dbReference type="RuleBase" id="RU000304"/>
    </source>
</evidence>
<comment type="caution">
    <text evidence="13">The sequence shown here is derived from an EMBL/GenBank/DDBJ whole genome shotgun (WGS) entry which is preliminary data.</text>
</comment>